<dbReference type="GO" id="GO:0016605">
    <property type="term" value="C:PML body"/>
    <property type="evidence" value="ECO:0007669"/>
    <property type="project" value="UniProtKB-SubCell"/>
</dbReference>
<dbReference type="SUPFAM" id="SSF50249">
    <property type="entry name" value="Nucleic acid-binding proteins"/>
    <property type="match status" value="1"/>
</dbReference>
<organism evidence="13 14">
    <name type="scientific">Alosa alosa</name>
    <name type="common">allis shad</name>
    <dbReference type="NCBI Taxonomy" id="278164"/>
    <lineage>
        <taxon>Eukaryota</taxon>
        <taxon>Metazoa</taxon>
        <taxon>Chordata</taxon>
        <taxon>Craniata</taxon>
        <taxon>Vertebrata</taxon>
        <taxon>Euteleostomi</taxon>
        <taxon>Actinopterygii</taxon>
        <taxon>Neopterygii</taxon>
        <taxon>Teleostei</taxon>
        <taxon>Clupei</taxon>
        <taxon>Clupeiformes</taxon>
        <taxon>Clupeoidei</taxon>
        <taxon>Clupeidae</taxon>
        <taxon>Alosa</taxon>
    </lineage>
</organism>
<dbReference type="GO" id="GO:0006289">
    <property type="term" value="P:nucleotide-excision repair"/>
    <property type="evidence" value="ECO:0007669"/>
    <property type="project" value="TreeGrafter"/>
</dbReference>
<evidence type="ECO:0000256" key="8">
    <source>
        <dbReference type="ARBA" id="ARBA00023204"/>
    </source>
</evidence>
<dbReference type="Pfam" id="PF08784">
    <property type="entry name" value="RPA_C"/>
    <property type="match status" value="1"/>
</dbReference>
<evidence type="ECO:0000256" key="4">
    <source>
        <dbReference type="ARBA" id="ARBA00022705"/>
    </source>
</evidence>
<keyword evidence="9" id="KW-0539">Nucleus</keyword>
<evidence type="ECO:0000256" key="3">
    <source>
        <dbReference type="ARBA" id="ARBA00022553"/>
    </source>
</evidence>
<dbReference type="AlphaFoldDB" id="A0AAV6GF82"/>
<dbReference type="InterPro" id="IPR036388">
    <property type="entry name" value="WH-like_DNA-bd_sf"/>
</dbReference>
<evidence type="ECO:0000313" key="14">
    <source>
        <dbReference type="Proteomes" id="UP000823561"/>
    </source>
</evidence>
<dbReference type="PANTHER" id="PTHR13989">
    <property type="entry name" value="REPLICATION PROTEIN A-RELATED"/>
    <property type="match status" value="1"/>
</dbReference>
<evidence type="ECO:0000256" key="2">
    <source>
        <dbReference type="ARBA" id="ARBA00007815"/>
    </source>
</evidence>
<keyword evidence="3" id="KW-0597">Phosphoprotein</keyword>
<evidence type="ECO:0000256" key="10">
    <source>
        <dbReference type="ARBA" id="ARBA00043137"/>
    </source>
</evidence>
<dbReference type="GO" id="GO:0003697">
    <property type="term" value="F:single-stranded DNA binding"/>
    <property type="evidence" value="ECO:0007669"/>
    <property type="project" value="TreeGrafter"/>
</dbReference>
<dbReference type="CDD" id="cd04478">
    <property type="entry name" value="RPA2_DBD_D"/>
    <property type="match status" value="1"/>
</dbReference>
<evidence type="ECO:0000256" key="5">
    <source>
        <dbReference type="ARBA" id="ARBA00022763"/>
    </source>
</evidence>
<keyword evidence="7" id="KW-0233">DNA recombination</keyword>
<evidence type="ECO:0000256" key="9">
    <source>
        <dbReference type="ARBA" id="ARBA00023242"/>
    </source>
</evidence>
<evidence type="ECO:0000256" key="11">
    <source>
        <dbReference type="SAM" id="MobiDB-lite"/>
    </source>
</evidence>
<keyword evidence="8" id="KW-0234">DNA repair</keyword>
<protein>
    <recommendedName>
        <fullName evidence="10">Replication factor A protein 2</fullName>
    </recommendedName>
</protein>
<feature type="region of interest" description="Disordered" evidence="11">
    <location>
        <begin position="60"/>
        <end position="81"/>
    </location>
</feature>
<sequence>MRLSSVARGTKTITLTLDIYILWLGEKNCPPPSILSVLYSICSKMYNHGNYGESMGGGYTQSPGGFGSPSASQGGDRKGRTRAQHIIPCTVSQIKSAVQSEDVFRVGEVEVAQVTIVGVIRSMDKSMTNIQYIVDDMTAAPMDVKQWVDTEDPGVDSTVIPPGTYVKVSGNLRSFQNNRSLVAFRVRPLEDMNEITSHMLEVVHAHMQLSKPQAMMDGGSGSVAMSSVPMSNMGSGNMNNMGGGGYAGANSMVSNGLSPNQNQVLCLIKSCPEPQGISIQELKQRLSGMSVTVIRQVVDFLSNEGHIFSTIDEDHFRSTDNEG</sequence>
<comment type="similarity">
    <text evidence="2">Belongs to the replication factor A protein 2 family.</text>
</comment>
<dbReference type="InterPro" id="IPR012340">
    <property type="entry name" value="NA-bd_OB-fold"/>
</dbReference>
<evidence type="ECO:0000313" key="13">
    <source>
        <dbReference type="EMBL" id="KAG5271436.1"/>
    </source>
</evidence>
<evidence type="ECO:0000256" key="7">
    <source>
        <dbReference type="ARBA" id="ARBA00023172"/>
    </source>
</evidence>
<keyword evidence="4" id="KW-0235">DNA replication</keyword>
<evidence type="ECO:0000259" key="12">
    <source>
        <dbReference type="Pfam" id="PF08784"/>
    </source>
</evidence>
<keyword evidence="14" id="KW-1185">Reference proteome</keyword>
<dbReference type="Proteomes" id="UP000823561">
    <property type="component" value="Chromosome 13"/>
</dbReference>
<proteinExistence type="inferred from homology"/>
<dbReference type="GO" id="GO:0005662">
    <property type="term" value="C:DNA replication factor A complex"/>
    <property type="evidence" value="ECO:0007669"/>
    <property type="project" value="TreeGrafter"/>
</dbReference>
<keyword evidence="6" id="KW-0238">DNA-binding</keyword>
<evidence type="ECO:0000256" key="1">
    <source>
        <dbReference type="ARBA" id="ARBA00004322"/>
    </source>
</evidence>
<feature type="domain" description="Replication protein A C-terminal" evidence="12">
    <location>
        <begin position="206"/>
        <end position="314"/>
    </location>
</feature>
<dbReference type="GO" id="GO:0035861">
    <property type="term" value="C:site of double-strand break"/>
    <property type="evidence" value="ECO:0007669"/>
    <property type="project" value="TreeGrafter"/>
</dbReference>
<dbReference type="InterPro" id="IPR014892">
    <property type="entry name" value="RPA_C"/>
</dbReference>
<dbReference type="InterPro" id="IPR040260">
    <property type="entry name" value="RFA2-like"/>
</dbReference>
<accession>A0AAV6GF82</accession>
<dbReference type="GO" id="GO:0000781">
    <property type="term" value="C:chromosome, telomeric region"/>
    <property type="evidence" value="ECO:0007669"/>
    <property type="project" value="TreeGrafter"/>
</dbReference>
<comment type="caution">
    <text evidence="13">The sequence shown here is derived from an EMBL/GenBank/DDBJ whole genome shotgun (WGS) entry which is preliminary data.</text>
</comment>
<comment type="subcellular location">
    <subcellularLocation>
        <location evidence="1">Nucleus</location>
        <location evidence="1">PML body</location>
    </subcellularLocation>
</comment>
<dbReference type="Gene3D" id="1.10.10.10">
    <property type="entry name" value="Winged helix-like DNA-binding domain superfamily/Winged helix DNA-binding domain"/>
    <property type="match status" value="1"/>
</dbReference>
<dbReference type="PANTHER" id="PTHR13989:SF16">
    <property type="entry name" value="REPLICATION PROTEIN A2"/>
    <property type="match status" value="1"/>
</dbReference>
<dbReference type="InterPro" id="IPR036390">
    <property type="entry name" value="WH_DNA-bd_sf"/>
</dbReference>
<dbReference type="FunFam" id="2.40.50.140:FF:000149">
    <property type="entry name" value="Replication protein A 32 kDa subunit"/>
    <property type="match status" value="1"/>
</dbReference>
<dbReference type="FunFam" id="1.10.10.10:FF:000168">
    <property type="entry name" value="Replication protein A 32 kDa subunit"/>
    <property type="match status" value="1"/>
</dbReference>
<dbReference type="Gene3D" id="2.40.50.140">
    <property type="entry name" value="Nucleic acid-binding proteins"/>
    <property type="match status" value="1"/>
</dbReference>
<dbReference type="GO" id="GO:0006260">
    <property type="term" value="P:DNA replication"/>
    <property type="evidence" value="ECO:0007669"/>
    <property type="project" value="UniProtKB-KW"/>
</dbReference>
<dbReference type="SUPFAM" id="SSF46785">
    <property type="entry name" value="Winged helix' DNA-binding domain"/>
    <property type="match status" value="1"/>
</dbReference>
<dbReference type="GO" id="GO:0000724">
    <property type="term" value="P:double-strand break repair via homologous recombination"/>
    <property type="evidence" value="ECO:0007669"/>
    <property type="project" value="TreeGrafter"/>
</dbReference>
<keyword evidence="5" id="KW-0227">DNA damage</keyword>
<dbReference type="EMBL" id="JADWDJ010000013">
    <property type="protein sequence ID" value="KAG5271436.1"/>
    <property type="molecule type" value="Genomic_DNA"/>
</dbReference>
<name>A0AAV6GF82_9TELE</name>
<evidence type="ECO:0000256" key="6">
    <source>
        <dbReference type="ARBA" id="ARBA00023125"/>
    </source>
</evidence>
<gene>
    <name evidence="13" type="ORF">AALO_G00179720</name>
</gene>
<reference evidence="13" key="1">
    <citation type="submission" date="2020-10" db="EMBL/GenBank/DDBJ databases">
        <title>Chromosome-scale genome assembly of the Allis shad, Alosa alosa.</title>
        <authorList>
            <person name="Margot Z."/>
            <person name="Christophe K."/>
            <person name="Cabau C."/>
            <person name="Louis A."/>
            <person name="Berthelot C."/>
            <person name="Parey E."/>
            <person name="Roest Crollius H."/>
            <person name="Montfort J."/>
            <person name="Robinson-Rechavi M."/>
            <person name="Bucao C."/>
            <person name="Bouchez O."/>
            <person name="Gislard M."/>
            <person name="Lluch J."/>
            <person name="Milhes M."/>
            <person name="Lampietro C."/>
            <person name="Lopez Roques C."/>
            <person name="Donnadieu C."/>
            <person name="Braasch I."/>
            <person name="Desvignes T."/>
            <person name="Postlethwait J."/>
            <person name="Bobe J."/>
            <person name="Guiguen Y."/>
        </authorList>
    </citation>
    <scope>NUCLEOTIDE SEQUENCE</scope>
    <source>
        <strain evidence="13">M-15738</strain>
        <tissue evidence="13">Blood</tissue>
    </source>
</reference>